<sequence length="446" mass="51244">MNKNTLTQKQTKQETMFGTYEFPSYEEIMEAYAKEFANYILPKGDTIFGFWMQTLADLEFLDLELQGLTDKYTIDPVNRVVKFKGDEEFIRLRVAHLEKVKGKTTLYTDLVDKFGDTNAYAFHNLYPYKGKFYPRVVRTLINTFRLNHNSLLLDPFNGSGTATHEASLMGIKSVGIDVTPMGIVLSALKNDLLFIEEKKLNFTANELQNILETIENKKWRHAEPTIHKLMLAIYFDTVDAFVRTSRYNRKGKVGLFIEKLSYIKNCYKKTMEIKEKYGLKFEPARIIEGDILELKNMTELAEKFDACITSPPYYFSIDYVGKDKIAYDYLGADMKKIESKYLGMKNNGQIKGNYSGMPLRVAMYYEDLKESIKNIFWSLKPGGKLAIIIGDSTVNGKKIPTTLMTKKFCEEVGFKFEKLIFNPLLGARNRAIRGESVIICHKPDGV</sequence>
<dbReference type="GO" id="GO:0009307">
    <property type="term" value="P:DNA restriction-modification system"/>
    <property type="evidence" value="ECO:0007669"/>
    <property type="project" value="UniProtKB-KW"/>
</dbReference>
<evidence type="ECO:0000256" key="2">
    <source>
        <dbReference type="ARBA" id="ARBA00012185"/>
    </source>
</evidence>
<keyword evidence="3 8" id="KW-0489">Methyltransferase</keyword>
<evidence type="ECO:0000256" key="3">
    <source>
        <dbReference type="ARBA" id="ARBA00022603"/>
    </source>
</evidence>
<evidence type="ECO:0000313" key="8">
    <source>
        <dbReference type="EMBL" id="OQB73203.1"/>
    </source>
</evidence>
<keyword evidence="5" id="KW-0949">S-adenosyl-L-methionine</keyword>
<dbReference type="AlphaFoldDB" id="A0A1V6C8I4"/>
<evidence type="ECO:0000256" key="7">
    <source>
        <dbReference type="ARBA" id="ARBA00049120"/>
    </source>
</evidence>
<keyword evidence="6" id="KW-0680">Restriction system</keyword>
<dbReference type="InterPro" id="IPR017985">
    <property type="entry name" value="MeTrfase_CN4_CS"/>
</dbReference>
<accession>A0A1V6C8I4</accession>
<proteinExistence type="inferred from homology"/>
<evidence type="ECO:0000256" key="5">
    <source>
        <dbReference type="ARBA" id="ARBA00022691"/>
    </source>
</evidence>
<reference evidence="8" key="1">
    <citation type="submission" date="2017-02" db="EMBL/GenBank/DDBJ databases">
        <title>Delving into the versatile metabolic prowess of the omnipresent phylum Bacteroidetes.</title>
        <authorList>
            <person name="Nobu M.K."/>
            <person name="Mei R."/>
            <person name="Narihiro T."/>
            <person name="Kuroda K."/>
            <person name="Liu W.-T."/>
        </authorList>
    </citation>
    <scope>NUCLEOTIDE SEQUENCE</scope>
    <source>
        <strain evidence="8">ADurb.Bin131</strain>
    </source>
</reference>
<dbReference type="PROSITE" id="PS00093">
    <property type="entry name" value="N4_MTASE"/>
    <property type="match status" value="1"/>
</dbReference>
<dbReference type="GO" id="GO:0003677">
    <property type="term" value="F:DNA binding"/>
    <property type="evidence" value="ECO:0007669"/>
    <property type="project" value="InterPro"/>
</dbReference>
<comment type="similarity">
    <text evidence="1">Belongs to the N(4)/N(6)-methyltransferase family. N(4) subfamily.</text>
</comment>
<dbReference type="Proteomes" id="UP000485562">
    <property type="component" value="Unassembled WGS sequence"/>
</dbReference>
<organism evidence="8">
    <name type="scientific">candidate division TA06 bacterium ADurb.Bin131</name>
    <dbReference type="NCBI Taxonomy" id="1852827"/>
    <lineage>
        <taxon>Bacteria</taxon>
        <taxon>Bacteria division TA06</taxon>
    </lineage>
</organism>
<dbReference type="GO" id="GO:0015667">
    <property type="term" value="F:site-specific DNA-methyltransferase (cytosine-N4-specific) activity"/>
    <property type="evidence" value="ECO:0007669"/>
    <property type="project" value="UniProtKB-EC"/>
</dbReference>
<dbReference type="Gene3D" id="3.40.50.150">
    <property type="entry name" value="Vaccinia Virus protein VP39"/>
    <property type="match status" value="2"/>
</dbReference>
<dbReference type="EC" id="2.1.1.113" evidence="2"/>
<comment type="caution">
    <text evidence="8">The sequence shown here is derived from an EMBL/GenBank/DDBJ whole genome shotgun (WGS) entry which is preliminary data.</text>
</comment>
<dbReference type="EMBL" id="MWDQ01000091">
    <property type="protein sequence ID" value="OQB73203.1"/>
    <property type="molecule type" value="Genomic_DNA"/>
</dbReference>
<keyword evidence="4" id="KW-0808">Transferase</keyword>
<protein>
    <recommendedName>
        <fullName evidence="2">site-specific DNA-methyltransferase (cytosine-N(4)-specific)</fullName>
        <ecNumber evidence="2">2.1.1.113</ecNumber>
    </recommendedName>
</protein>
<evidence type="ECO:0000256" key="6">
    <source>
        <dbReference type="ARBA" id="ARBA00022747"/>
    </source>
</evidence>
<evidence type="ECO:0000256" key="4">
    <source>
        <dbReference type="ARBA" id="ARBA00022679"/>
    </source>
</evidence>
<dbReference type="InterPro" id="IPR029063">
    <property type="entry name" value="SAM-dependent_MTases_sf"/>
</dbReference>
<name>A0A1V6C8I4_UNCT6</name>
<comment type="catalytic activity">
    <reaction evidence="7">
        <text>a 2'-deoxycytidine in DNA + S-adenosyl-L-methionine = an N(4)-methyl-2'-deoxycytidine in DNA + S-adenosyl-L-homocysteine + H(+)</text>
        <dbReference type="Rhea" id="RHEA:16857"/>
        <dbReference type="Rhea" id="RHEA-COMP:11369"/>
        <dbReference type="Rhea" id="RHEA-COMP:13674"/>
        <dbReference type="ChEBI" id="CHEBI:15378"/>
        <dbReference type="ChEBI" id="CHEBI:57856"/>
        <dbReference type="ChEBI" id="CHEBI:59789"/>
        <dbReference type="ChEBI" id="CHEBI:85452"/>
        <dbReference type="ChEBI" id="CHEBI:137933"/>
        <dbReference type="EC" id="2.1.1.113"/>
    </reaction>
</comment>
<dbReference type="GO" id="GO:0032259">
    <property type="term" value="P:methylation"/>
    <property type="evidence" value="ECO:0007669"/>
    <property type="project" value="UniProtKB-KW"/>
</dbReference>
<dbReference type="SUPFAM" id="SSF53335">
    <property type="entry name" value="S-adenosyl-L-methionine-dependent methyltransferases"/>
    <property type="match status" value="1"/>
</dbReference>
<gene>
    <name evidence="8" type="ORF">BWX89_01061</name>
</gene>
<evidence type="ECO:0000256" key="1">
    <source>
        <dbReference type="ARBA" id="ARBA00010203"/>
    </source>
</evidence>